<dbReference type="Proteomes" id="UP000681720">
    <property type="component" value="Unassembled WGS sequence"/>
</dbReference>
<reference evidence="8" key="1">
    <citation type="submission" date="2021-02" db="EMBL/GenBank/DDBJ databases">
        <authorList>
            <person name="Nowell W R."/>
        </authorList>
    </citation>
    <scope>NUCLEOTIDE SEQUENCE</scope>
</reference>
<comment type="caution">
    <text evidence="6">Lacks conserved residue(s) required for the propagation of feature annotation.</text>
</comment>
<evidence type="ECO:0000256" key="1">
    <source>
        <dbReference type="ARBA" id="ARBA00022670"/>
    </source>
</evidence>
<keyword evidence="5" id="KW-0482">Metalloprotease</keyword>
<evidence type="ECO:0000256" key="4">
    <source>
        <dbReference type="ARBA" id="ARBA00022833"/>
    </source>
</evidence>
<feature type="non-terminal residue" evidence="8">
    <location>
        <position position="104"/>
    </location>
</feature>
<dbReference type="AlphaFoldDB" id="A0A8S2T5L9"/>
<dbReference type="Gene3D" id="3.40.390.10">
    <property type="entry name" value="Collagenase (Catalytic Domain)"/>
    <property type="match status" value="1"/>
</dbReference>
<keyword evidence="2" id="KW-0479">Metal-binding</keyword>
<sequence length="104" mass="12161">IHTHQRVDRNSYISIATSNIISDYAGNFFIWSMGTIQFPDVHFPYDYGSIMHYDAYAFSNNDLPTIIALDSRYGKTMGQRQRAAFYDYKQINRLYCTRTGIKKL</sequence>
<dbReference type="EMBL" id="CAJOBH010292380">
    <property type="protein sequence ID" value="CAF5182741.1"/>
    <property type="molecule type" value="Genomic_DNA"/>
</dbReference>
<evidence type="ECO:0000256" key="6">
    <source>
        <dbReference type="PROSITE-ProRule" id="PRU01211"/>
    </source>
</evidence>
<dbReference type="SUPFAM" id="SSF55486">
    <property type="entry name" value="Metalloproteases ('zincins'), catalytic domain"/>
    <property type="match status" value="1"/>
</dbReference>
<dbReference type="InterPro" id="IPR001506">
    <property type="entry name" value="Peptidase_M12A"/>
</dbReference>
<evidence type="ECO:0000256" key="2">
    <source>
        <dbReference type="ARBA" id="ARBA00022723"/>
    </source>
</evidence>
<proteinExistence type="predicted"/>
<keyword evidence="3" id="KW-0378">Hydrolase</keyword>
<evidence type="ECO:0000256" key="5">
    <source>
        <dbReference type="ARBA" id="ARBA00023049"/>
    </source>
</evidence>
<dbReference type="PANTHER" id="PTHR10127">
    <property type="entry name" value="DISCOIDIN, CUB, EGF, LAMININ , AND ZINC METALLOPROTEASE DOMAIN CONTAINING"/>
    <property type="match status" value="1"/>
</dbReference>
<evidence type="ECO:0000313" key="9">
    <source>
        <dbReference type="EMBL" id="CAF5182741.1"/>
    </source>
</evidence>
<dbReference type="GO" id="GO:0006508">
    <property type="term" value="P:proteolysis"/>
    <property type="evidence" value="ECO:0007669"/>
    <property type="project" value="UniProtKB-KW"/>
</dbReference>
<dbReference type="PANTHER" id="PTHR10127:SF780">
    <property type="entry name" value="METALLOENDOPEPTIDASE"/>
    <property type="match status" value="1"/>
</dbReference>
<gene>
    <name evidence="9" type="ORF">BYL167_LOCUS79217</name>
    <name evidence="8" type="ORF">GIL414_LOCUS24271</name>
</gene>
<name>A0A8S2T5L9_9BILA</name>
<feature type="non-terminal residue" evidence="8">
    <location>
        <position position="1"/>
    </location>
</feature>
<dbReference type="InterPro" id="IPR024079">
    <property type="entry name" value="MetalloPept_cat_dom_sf"/>
</dbReference>
<keyword evidence="1" id="KW-0645">Protease</keyword>
<keyword evidence="4" id="KW-0862">Zinc</keyword>
<comment type="caution">
    <text evidence="8">The sequence shown here is derived from an EMBL/GenBank/DDBJ whole genome shotgun (WGS) entry which is preliminary data.</text>
</comment>
<feature type="domain" description="Peptidase M12A" evidence="7">
    <location>
        <begin position="1"/>
        <end position="97"/>
    </location>
</feature>
<evidence type="ECO:0000256" key="3">
    <source>
        <dbReference type="ARBA" id="ARBA00022801"/>
    </source>
</evidence>
<accession>A0A8S2T5L9</accession>
<evidence type="ECO:0000259" key="7">
    <source>
        <dbReference type="PROSITE" id="PS51864"/>
    </source>
</evidence>
<dbReference type="EMBL" id="CAJOBJ010029480">
    <property type="protein sequence ID" value="CAF4264526.1"/>
    <property type="molecule type" value="Genomic_DNA"/>
</dbReference>
<evidence type="ECO:0000313" key="10">
    <source>
        <dbReference type="Proteomes" id="UP000681720"/>
    </source>
</evidence>
<dbReference type="GO" id="GO:0046872">
    <property type="term" value="F:metal ion binding"/>
    <property type="evidence" value="ECO:0007669"/>
    <property type="project" value="UniProtKB-KW"/>
</dbReference>
<dbReference type="Pfam" id="PF01400">
    <property type="entry name" value="Astacin"/>
    <property type="match status" value="1"/>
</dbReference>
<protein>
    <recommendedName>
        <fullName evidence="7">Peptidase M12A domain-containing protein</fullName>
    </recommendedName>
</protein>
<organism evidence="8 10">
    <name type="scientific">Rotaria magnacalcarata</name>
    <dbReference type="NCBI Taxonomy" id="392030"/>
    <lineage>
        <taxon>Eukaryota</taxon>
        <taxon>Metazoa</taxon>
        <taxon>Spiralia</taxon>
        <taxon>Gnathifera</taxon>
        <taxon>Rotifera</taxon>
        <taxon>Eurotatoria</taxon>
        <taxon>Bdelloidea</taxon>
        <taxon>Philodinida</taxon>
        <taxon>Philodinidae</taxon>
        <taxon>Rotaria</taxon>
    </lineage>
</organism>
<evidence type="ECO:0000313" key="8">
    <source>
        <dbReference type="EMBL" id="CAF4264526.1"/>
    </source>
</evidence>
<dbReference type="Proteomes" id="UP000681967">
    <property type="component" value="Unassembled WGS sequence"/>
</dbReference>
<dbReference type="PROSITE" id="PS51864">
    <property type="entry name" value="ASTACIN"/>
    <property type="match status" value="1"/>
</dbReference>
<dbReference type="GO" id="GO:0004222">
    <property type="term" value="F:metalloendopeptidase activity"/>
    <property type="evidence" value="ECO:0007669"/>
    <property type="project" value="InterPro"/>
</dbReference>